<dbReference type="RefSeq" id="WP_254268588.1">
    <property type="nucleotide sequence ID" value="NZ_CP100400.1"/>
</dbReference>
<gene>
    <name evidence="2" type="ORF">ACFO9K_16115</name>
</gene>
<dbReference type="Pfam" id="PF18545">
    <property type="entry name" value="HalOD1"/>
    <property type="match status" value="1"/>
</dbReference>
<evidence type="ECO:0000313" key="2">
    <source>
        <dbReference type="EMBL" id="MFC4825782.1"/>
    </source>
</evidence>
<keyword evidence="3" id="KW-1185">Reference proteome</keyword>
<evidence type="ECO:0000259" key="1">
    <source>
        <dbReference type="Pfam" id="PF18545"/>
    </source>
</evidence>
<feature type="domain" description="Halobacterial output" evidence="1">
    <location>
        <begin position="20"/>
        <end position="92"/>
    </location>
</feature>
<protein>
    <submittedName>
        <fullName evidence="2">HalOD1 output domain-containing protein</fullName>
    </submittedName>
</protein>
<evidence type="ECO:0000313" key="3">
    <source>
        <dbReference type="Proteomes" id="UP001595945"/>
    </source>
</evidence>
<dbReference type="InterPro" id="IPR040624">
    <property type="entry name" value="HalOD1"/>
</dbReference>
<name>A0ABD5Q502_9EURY</name>
<sequence length="97" mass="10061">MSENQSAARRGTVLNYEVNEDERTSEGVVAAVAAAAGADPVQMDPLAATIDPDALDALFANHHDGTPRNAGRAQFSFFGYEVVVSGDGSVTVLDPAP</sequence>
<dbReference type="GeneID" id="73043492"/>
<organism evidence="2 3">
    <name type="scientific">Halorussus aquaticus</name>
    <dbReference type="NCBI Taxonomy" id="2953748"/>
    <lineage>
        <taxon>Archaea</taxon>
        <taxon>Methanobacteriati</taxon>
        <taxon>Methanobacteriota</taxon>
        <taxon>Stenosarchaea group</taxon>
        <taxon>Halobacteria</taxon>
        <taxon>Halobacteriales</taxon>
        <taxon>Haladaptataceae</taxon>
        <taxon>Halorussus</taxon>
    </lineage>
</organism>
<reference evidence="2 3" key="1">
    <citation type="journal article" date="2019" name="Int. J. Syst. Evol. Microbiol.">
        <title>The Global Catalogue of Microorganisms (GCM) 10K type strain sequencing project: providing services to taxonomists for standard genome sequencing and annotation.</title>
        <authorList>
            <consortium name="The Broad Institute Genomics Platform"/>
            <consortium name="The Broad Institute Genome Sequencing Center for Infectious Disease"/>
            <person name="Wu L."/>
            <person name="Ma J."/>
        </authorList>
    </citation>
    <scope>NUCLEOTIDE SEQUENCE [LARGE SCALE GENOMIC DNA]</scope>
    <source>
        <strain evidence="2 3">XZYJ18</strain>
    </source>
</reference>
<dbReference type="AlphaFoldDB" id="A0ABD5Q502"/>
<comment type="caution">
    <text evidence="2">The sequence shown here is derived from an EMBL/GenBank/DDBJ whole genome shotgun (WGS) entry which is preliminary data.</text>
</comment>
<accession>A0ABD5Q502</accession>
<dbReference type="EMBL" id="JBHSHT010000002">
    <property type="protein sequence ID" value="MFC4825782.1"/>
    <property type="molecule type" value="Genomic_DNA"/>
</dbReference>
<proteinExistence type="predicted"/>
<dbReference type="Proteomes" id="UP001595945">
    <property type="component" value="Unassembled WGS sequence"/>
</dbReference>